<dbReference type="Proteomes" id="UP001056708">
    <property type="component" value="Chromosome"/>
</dbReference>
<organism evidence="2 3">
    <name type="scientific">Phormidium yuhuli AB48</name>
    <dbReference type="NCBI Taxonomy" id="2940671"/>
    <lineage>
        <taxon>Bacteria</taxon>
        <taxon>Bacillati</taxon>
        <taxon>Cyanobacteriota</taxon>
        <taxon>Cyanophyceae</taxon>
        <taxon>Oscillatoriophycideae</taxon>
        <taxon>Oscillatoriales</taxon>
        <taxon>Oscillatoriaceae</taxon>
        <taxon>Phormidium</taxon>
        <taxon>Phormidium yuhuli</taxon>
    </lineage>
</organism>
<name>A0ABY5AQT3_9CYAN</name>
<evidence type="ECO:0008006" key="4">
    <source>
        <dbReference type="Google" id="ProtNLM"/>
    </source>
</evidence>
<gene>
    <name evidence="2" type="ORF">NEA10_20285</name>
</gene>
<accession>A0ABY5AQT3</accession>
<keyword evidence="1" id="KW-0732">Signal</keyword>
<feature type="chain" id="PRO_5046682569" description="FlgD Ig-like domain-containing protein" evidence="1">
    <location>
        <begin position="24"/>
        <end position="240"/>
    </location>
</feature>
<reference evidence="2" key="1">
    <citation type="submission" date="2022-06" db="EMBL/GenBank/DDBJ databases">
        <title>Genome sequence of Phormidium yuhuli AB48 isolated from an industrial photobioreactor environment.</title>
        <authorList>
            <person name="Qiu Y."/>
            <person name="Noonan A.J.C."/>
            <person name="Dofher K."/>
            <person name="Koch M."/>
            <person name="Kieft B."/>
            <person name="Lin X."/>
            <person name="Ziels R.M."/>
            <person name="Hallam S.J."/>
        </authorList>
    </citation>
    <scope>NUCLEOTIDE SEQUENCE</scope>
    <source>
        <strain evidence="2">AB48</strain>
    </source>
</reference>
<keyword evidence="3" id="KW-1185">Reference proteome</keyword>
<dbReference type="EMBL" id="CP098611">
    <property type="protein sequence ID" value="USR91131.1"/>
    <property type="molecule type" value="Genomic_DNA"/>
</dbReference>
<evidence type="ECO:0000256" key="1">
    <source>
        <dbReference type="SAM" id="SignalP"/>
    </source>
</evidence>
<dbReference type="RefSeq" id="WP_252663162.1">
    <property type="nucleotide sequence ID" value="NZ_CP098611.1"/>
</dbReference>
<proteinExistence type="predicted"/>
<feature type="signal peptide" evidence="1">
    <location>
        <begin position="1"/>
        <end position="23"/>
    </location>
</feature>
<protein>
    <recommendedName>
        <fullName evidence="4">FlgD Ig-like domain-containing protein</fullName>
    </recommendedName>
</protein>
<evidence type="ECO:0000313" key="3">
    <source>
        <dbReference type="Proteomes" id="UP001056708"/>
    </source>
</evidence>
<evidence type="ECO:0000313" key="2">
    <source>
        <dbReference type="EMBL" id="USR91131.1"/>
    </source>
</evidence>
<sequence length="240" mass="27265">MKPNQALIIGFVLAATWMTPVHACPSQVSDRLIYQRRPNPNRCEGINRQGVSGSFGLVSFATSTLTHYPTRLRLQVPKPQATTGSNPSLRVRSFGRRYQLDNLALQSGRNNYEINLGTDILQGANVPAQSLRAIAHFQGSQPVYSPVIIGSSGSYYELVFYSPSRAVIHSLEIHRNNQVVHRDRRPNPRDGEIRFTWDARNQPEGLYRLQVQAEIQRRGQRPEQITRIFALYHHPDWLSP</sequence>